<evidence type="ECO:0000259" key="12">
    <source>
        <dbReference type="Pfam" id="PF01120"/>
    </source>
</evidence>
<comment type="function">
    <text evidence="1">Alpha-L-fucosidase is responsible for hydrolyzing the alpha-1,6-linked fucose joined to the reducing-end N-acetylglucosamine of the carbohydrate moieties of glycoproteins.</text>
</comment>
<accession>A0A4Y7NPP5</accession>
<protein>
    <recommendedName>
        <fullName evidence="4">alpha-L-fucosidase</fullName>
        <ecNumber evidence="4">3.2.1.51</ecNumber>
    </recommendedName>
</protein>
<comment type="subcellular location">
    <subcellularLocation>
        <location evidence="2">Nucleus</location>
    </subcellularLocation>
</comment>
<comment type="similarity">
    <text evidence="3">Belongs to the glycosyl hydrolase 29 family.</text>
</comment>
<evidence type="ECO:0000256" key="10">
    <source>
        <dbReference type="SAM" id="MobiDB-lite"/>
    </source>
</evidence>
<dbReference type="InterPro" id="IPR000896">
    <property type="entry name" value="Hemocyanin/hexamerin_mid_dom"/>
</dbReference>
<evidence type="ECO:0000256" key="2">
    <source>
        <dbReference type="ARBA" id="ARBA00004123"/>
    </source>
</evidence>
<dbReference type="InterPro" id="IPR016286">
    <property type="entry name" value="FUC_metazoa-typ"/>
</dbReference>
<proteinExistence type="evidence at transcript level"/>
<dbReference type="Gene3D" id="3.20.20.80">
    <property type="entry name" value="Glycosidases"/>
    <property type="match status" value="1"/>
</dbReference>
<keyword evidence="5" id="KW-0732">Signal</keyword>
<dbReference type="GO" id="GO:0003682">
    <property type="term" value="F:chromatin binding"/>
    <property type="evidence" value="ECO:0007669"/>
    <property type="project" value="InterPro"/>
</dbReference>
<dbReference type="SUPFAM" id="SSF48056">
    <property type="entry name" value="Di-copper centre-containing domain"/>
    <property type="match status" value="1"/>
</dbReference>
<dbReference type="GO" id="GO:0007389">
    <property type="term" value="P:pattern specification process"/>
    <property type="evidence" value="ECO:0007669"/>
    <property type="project" value="TreeGrafter"/>
</dbReference>
<feature type="domain" description="Glycoside hydrolase family 29 N-terminal" evidence="12">
    <location>
        <begin position="33"/>
        <end position="124"/>
    </location>
</feature>
<dbReference type="InterPro" id="IPR057739">
    <property type="entry name" value="Glyco_hydro_29_N"/>
</dbReference>
<dbReference type="InterPro" id="IPR036697">
    <property type="entry name" value="Hemocyanin_N_sf"/>
</dbReference>
<keyword evidence="9" id="KW-0326">Glycosidase</keyword>
<dbReference type="Gene3D" id="1.10.1280.10">
    <property type="entry name" value="Di-copper center containing domain from catechol oxidase"/>
    <property type="match status" value="1"/>
</dbReference>
<evidence type="ECO:0000256" key="5">
    <source>
        <dbReference type="ARBA" id="ARBA00022729"/>
    </source>
</evidence>
<evidence type="ECO:0000313" key="13">
    <source>
        <dbReference type="EMBL" id="SVE94095.1"/>
    </source>
</evidence>
<dbReference type="GO" id="GO:0003677">
    <property type="term" value="F:DNA binding"/>
    <property type="evidence" value="ECO:0007669"/>
    <property type="project" value="UniProtKB-KW"/>
</dbReference>
<evidence type="ECO:0000256" key="4">
    <source>
        <dbReference type="ARBA" id="ARBA00012662"/>
    </source>
</evidence>
<dbReference type="InterPro" id="IPR008922">
    <property type="entry name" value="Di-copper_centre_dom_sf"/>
</dbReference>
<dbReference type="GO" id="GO:0005634">
    <property type="term" value="C:nucleus"/>
    <property type="evidence" value="ECO:0007669"/>
    <property type="project" value="UniProtKB-SubCell"/>
</dbReference>
<dbReference type="InterPro" id="IPR055315">
    <property type="entry name" value="Cramped-like"/>
</dbReference>
<dbReference type="Pfam" id="PF01120">
    <property type="entry name" value="Alpha_L_fucos"/>
    <property type="match status" value="1"/>
</dbReference>
<dbReference type="PRINTS" id="PR00741">
    <property type="entry name" value="GLHYDRLASE29"/>
</dbReference>
<dbReference type="PANTHER" id="PTHR21677">
    <property type="entry name" value="CRAMPED PROTEIN"/>
    <property type="match status" value="1"/>
</dbReference>
<organism evidence="13">
    <name type="scientific">Simocephalus serrulatus</name>
    <dbReference type="NCBI Taxonomy" id="117539"/>
    <lineage>
        <taxon>Eukaryota</taxon>
        <taxon>Metazoa</taxon>
        <taxon>Ecdysozoa</taxon>
        <taxon>Arthropoda</taxon>
        <taxon>Crustacea</taxon>
        <taxon>Branchiopoda</taxon>
        <taxon>Diplostraca</taxon>
        <taxon>Cladocera</taxon>
        <taxon>Anomopoda</taxon>
        <taxon>Daphniidae</taxon>
        <taxon>Simocephalus</taxon>
    </lineage>
</organism>
<dbReference type="EC" id="3.2.1.51" evidence="4"/>
<keyword evidence="6" id="KW-0378">Hydrolase</keyword>
<feature type="region of interest" description="Disordered" evidence="10">
    <location>
        <begin position="439"/>
        <end position="459"/>
    </location>
</feature>
<dbReference type="SUPFAM" id="SSF46689">
    <property type="entry name" value="Homeodomain-like"/>
    <property type="match status" value="1"/>
</dbReference>
<dbReference type="PANTHER" id="PTHR21677:SF1">
    <property type="entry name" value="PROTEIN CRAMPED-LIKE"/>
    <property type="match status" value="1"/>
</dbReference>
<dbReference type="EMBL" id="LR024476">
    <property type="protein sequence ID" value="SVE94095.1"/>
    <property type="molecule type" value="mRNA"/>
</dbReference>
<name>A0A4Y7NPP5_9CRUS</name>
<dbReference type="Gene3D" id="1.20.1370.10">
    <property type="entry name" value="Hemocyanin, N-terminal domain"/>
    <property type="match status" value="1"/>
</dbReference>
<feature type="region of interest" description="Disordered" evidence="10">
    <location>
        <begin position="372"/>
        <end position="393"/>
    </location>
</feature>
<keyword evidence="8" id="KW-0539">Nucleus</keyword>
<dbReference type="AlphaFoldDB" id="A0A4Y7NPP5"/>
<dbReference type="InterPro" id="IPR000933">
    <property type="entry name" value="Glyco_hydro_29"/>
</dbReference>
<feature type="domain" description="Hemocyanin middle" evidence="11">
    <location>
        <begin position="635"/>
        <end position="670"/>
    </location>
</feature>
<evidence type="ECO:0000256" key="9">
    <source>
        <dbReference type="ARBA" id="ARBA00023295"/>
    </source>
</evidence>
<dbReference type="GO" id="GO:0004560">
    <property type="term" value="F:alpha-L-fucosidase activity"/>
    <property type="evidence" value="ECO:0007669"/>
    <property type="project" value="UniProtKB-EC"/>
</dbReference>
<dbReference type="GO" id="GO:0006004">
    <property type="term" value="P:fucose metabolic process"/>
    <property type="evidence" value="ECO:0007669"/>
    <property type="project" value="InterPro"/>
</dbReference>
<evidence type="ECO:0000256" key="8">
    <source>
        <dbReference type="ARBA" id="ARBA00023242"/>
    </source>
</evidence>
<evidence type="ECO:0000256" key="1">
    <source>
        <dbReference type="ARBA" id="ARBA00004071"/>
    </source>
</evidence>
<sequence length="674" mass="76549">MMMQNLEFSYIGESFLCLHMAQNGSGGTGKDEKNNFTTRDFVNLKTLPELYEIVNKYKPSVVWSDGDQGAKDVYWNSTDFIAWLYNDSPVKDDVVVNDRWGTGVACNHGGFYTCDDRFNPEILSGKEASTSGGPAGNLQVEEKRRRAWEQWSADDIAAFFEGLNEFGKDFDAIQNCLYTKNRKKSLVNSTNIKNKDQVRHFYYRTWHKISKYLLPTPDEGKRMHKELYGLINYGEMWKKLGGYFNDRCGEKLNELVQHGVTSVKIKGKSYRIKTPVCPALKRLQSSGTESQKLPSTPERIVMELTPCCNADFLRVQSVAHNPRIRISTDSSSPLSNIISFLTKKWKPRSILEAESVAEDELIMRVAPDTKQVSSINSNKKGRKRTLSGQEQMDETEIKLEMKSWILETADQVTFSRMRQRLRRPLRYGSSLKRGSLAATLNKMPGPSSVLPRPHPSSLMAQSTTVNITWPPEENGNGTGSFVLQVRLDGQQQPPSQNDTPPPSVSDPDKKSNLQTAEAGGSETFVFFYFMRSKRPKSFTIQRIFERIAEPFTPKWDHSYDIPDITFPKDFEGARSFVSVPEFIGNKIEDGAGTGEITVPGLELVKSVPRGKLFSTFHPGHREAAYMLVKIFKCISSHHWHWHLINPVDGGSPRDRRGELFYYMHQQILARSEKS</sequence>
<evidence type="ECO:0000256" key="3">
    <source>
        <dbReference type="ARBA" id="ARBA00007951"/>
    </source>
</evidence>
<dbReference type="SUPFAM" id="SSF51445">
    <property type="entry name" value="(Trans)glycosidases"/>
    <property type="match status" value="1"/>
</dbReference>
<evidence type="ECO:0000259" key="11">
    <source>
        <dbReference type="Pfam" id="PF00372"/>
    </source>
</evidence>
<dbReference type="InterPro" id="IPR009057">
    <property type="entry name" value="Homeodomain-like_sf"/>
</dbReference>
<reference evidence="13" key="1">
    <citation type="submission" date="2018-08" db="EMBL/GenBank/DDBJ databases">
        <authorList>
            <person name="Cornetti L."/>
        </authorList>
    </citation>
    <scope>NUCLEOTIDE SEQUENCE</scope>
    <source>
        <strain evidence="13">OM-SAIQ-clone2</strain>
    </source>
</reference>
<dbReference type="Gene3D" id="1.10.10.60">
    <property type="entry name" value="Homeodomain-like"/>
    <property type="match status" value="1"/>
</dbReference>
<feature type="region of interest" description="Disordered" evidence="10">
    <location>
        <begin position="490"/>
        <end position="515"/>
    </location>
</feature>
<evidence type="ECO:0000256" key="7">
    <source>
        <dbReference type="ARBA" id="ARBA00023125"/>
    </source>
</evidence>
<keyword evidence="7" id="KW-0238">DNA-binding</keyword>
<dbReference type="SMART" id="SM00812">
    <property type="entry name" value="Alpha_L_fucos"/>
    <property type="match status" value="1"/>
</dbReference>
<gene>
    <name evidence="13" type="primary">EOG090X01XB</name>
</gene>
<dbReference type="Pfam" id="PF00372">
    <property type="entry name" value="Hemocyanin_M"/>
    <property type="match status" value="1"/>
</dbReference>
<evidence type="ECO:0000256" key="6">
    <source>
        <dbReference type="ARBA" id="ARBA00022801"/>
    </source>
</evidence>
<dbReference type="InterPro" id="IPR017853">
    <property type="entry name" value="GH"/>
</dbReference>